<evidence type="ECO:0000313" key="1">
    <source>
        <dbReference type="EMBL" id="MBK7413868.1"/>
    </source>
</evidence>
<accession>A0A935MPN3</accession>
<gene>
    <name evidence="1" type="ORF">IPJ38_00775</name>
</gene>
<evidence type="ECO:0000313" key="2">
    <source>
        <dbReference type="Proteomes" id="UP000739411"/>
    </source>
</evidence>
<reference evidence="1 2" key="1">
    <citation type="submission" date="2020-10" db="EMBL/GenBank/DDBJ databases">
        <title>Connecting structure to function with the recovery of over 1000 high-quality activated sludge metagenome-assembled genomes encoding full-length rRNA genes using long-read sequencing.</title>
        <authorList>
            <person name="Singleton C.M."/>
            <person name="Petriglieri F."/>
            <person name="Kristensen J.M."/>
            <person name="Kirkegaard R.H."/>
            <person name="Michaelsen T.Y."/>
            <person name="Andersen M.H."/>
            <person name="Karst S.M."/>
            <person name="Dueholm M.S."/>
            <person name="Nielsen P.H."/>
            <person name="Albertsen M."/>
        </authorList>
    </citation>
    <scope>NUCLEOTIDE SEQUENCE [LARGE SCALE GENOMIC DNA]</scope>
    <source>
        <strain evidence="1">EsbW_18-Q3-R4-48_BATAC.463</strain>
    </source>
</reference>
<dbReference type="InterPro" id="IPR041893">
    <property type="entry name" value="ArdA_dom3"/>
</dbReference>
<dbReference type="Pfam" id="PF07275">
    <property type="entry name" value="ArdA"/>
    <property type="match status" value="1"/>
</dbReference>
<dbReference type="InterPro" id="IPR009899">
    <property type="entry name" value="ArdA"/>
</dbReference>
<organism evidence="1 2">
    <name type="scientific">Candidatus Dechloromonas phosphorivorans</name>
    <dbReference type="NCBI Taxonomy" id="2899244"/>
    <lineage>
        <taxon>Bacteria</taxon>
        <taxon>Pseudomonadati</taxon>
        <taxon>Pseudomonadota</taxon>
        <taxon>Betaproteobacteria</taxon>
        <taxon>Rhodocyclales</taxon>
        <taxon>Azonexaceae</taxon>
        <taxon>Dechloromonas</taxon>
    </lineage>
</organism>
<sequence>MKKLLFFLTGELGYLLDDAINKIDDVSIFHGDAQEAAEELFDDCYAHAIPDNLRFYFDIEKFAHDLEVNGDFNEFQCGKRTFTCTNANGI</sequence>
<comment type="caution">
    <text evidence="1">The sequence shown here is derived from an EMBL/GenBank/DDBJ whole genome shotgun (WGS) entry which is preliminary data.</text>
</comment>
<dbReference type="AlphaFoldDB" id="A0A935MPN3"/>
<dbReference type="Proteomes" id="UP000739411">
    <property type="component" value="Unassembled WGS sequence"/>
</dbReference>
<dbReference type="Gene3D" id="1.10.10.1190">
    <property type="entry name" value="Antirestriction protein ArdA, domain 3"/>
    <property type="match status" value="1"/>
</dbReference>
<protein>
    <submittedName>
        <fullName evidence="1">Antirestriction protein ArdA</fullName>
    </submittedName>
</protein>
<dbReference type="EMBL" id="JADJMS010000003">
    <property type="protein sequence ID" value="MBK7413868.1"/>
    <property type="molecule type" value="Genomic_DNA"/>
</dbReference>
<name>A0A935MPN3_9RHOO</name>
<proteinExistence type="predicted"/>